<accession>A0A7W8FX99</accession>
<keyword evidence="4" id="KW-1185">Reference proteome</keyword>
<dbReference type="EMBL" id="JACJLU010000001">
    <property type="protein sequence ID" value="MBM6830642.1"/>
    <property type="molecule type" value="Genomic_DNA"/>
</dbReference>
<dbReference type="Proteomes" id="UP000521313">
    <property type="component" value="Unassembled WGS sequence"/>
</dbReference>
<protein>
    <submittedName>
        <fullName evidence="2">DUF1836 domain-containing protein</fullName>
    </submittedName>
</protein>
<comment type="caution">
    <text evidence="1">The sequence shown here is derived from an EMBL/GenBank/DDBJ whole genome shotgun (WGS) entry which is preliminary data.</text>
</comment>
<evidence type="ECO:0000313" key="3">
    <source>
        <dbReference type="Proteomes" id="UP000521313"/>
    </source>
</evidence>
<dbReference type="AlphaFoldDB" id="A0A7W8FX99"/>
<dbReference type="Proteomes" id="UP000775500">
    <property type="component" value="Unassembled WGS sequence"/>
</dbReference>
<dbReference type="Pfam" id="PF08876">
    <property type="entry name" value="DUF1836"/>
    <property type="match status" value="1"/>
</dbReference>
<dbReference type="RefSeq" id="WP_183376361.1">
    <property type="nucleotide sequence ID" value="NZ_CALVCN010000003.1"/>
</dbReference>
<dbReference type="EMBL" id="JACHHD010000015">
    <property type="protein sequence ID" value="MBB5185424.1"/>
    <property type="molecule type" value="Genomic_DNA"/>
</dbReference>
<reference evidence="2 4" key="3">
    <citation type="journal article" date="2021" name="Sci. Rep.">
        <title>The distribution of antibiotic resistance genes in chicken gut microbiota commensals.</title>
        <authorList>
            <person name="Juricova H."/>
            <person name="Matiasovicova J."/>
            <person name="Kubasova T."/>
            <person name="Cejkova D."/>
            <person name="Rychlik I."/>
        </authorList>
    </citation>
    <scope>NUCLEOTIDE SEQUENCE [LARGE SCALE GENOMIC DNA]</scope>
    <source>
        <strain evidence="2 4">An423</strain>
    </source>
</reference>
<sequence>MKTTRQIKEELLHFTCPRWSDLPDFELYMDQLIACITKYLEPLYFQEEKILTNSMVNNYVKHSILEPPIKKHYNAKHMAYLIVVCILKRVFTLTEIAQLIEVQSRMQNSNYVEAYDKFSSYLEIYLHEVMEKGNLNELSPRYRSKEEELLCNVVSSIALKIYTEYYLLSTKK</sequence>
<evidence type="ECO:0000313" key="2">
    <source>
        <dbReference type="EMBL" id="MBM6830642.1"/>
    </source>
</evidence>
<organism evidence="1 3">
    <name type="scientific">Faecalicoccus acidiformans</name>
    <dbReference type="NCBI Taxonomy" id="915173"/>
    <lineage>
        <taxon>Bacteria</taxon>
        <taxon>Bacillati</taxon>
        <taxon>Bacillota</taxon>
        <taxon>Erysipelotrichia</taxon>
        <taxon>Erysipelotrichales</taxon>
        <taxon>Erysipelotrichaceae</taxon>
        <taxon>Faecalicoccus</taxon>
    </lineage>
</organism>
<evidence type="ECO:0000313" key="1">
    <source>
        <dbReference type="EMBL" id="MBB5185424.1"/>
    </source>
</evidence>
<evidence type="ECO:0000313" key="4">
    <source>
        <dbReference type="Proteomes" id="UP000775500"/>
    </source>
</evidence>
<reference evidence="1 3" key="1">
    <citation type="submission" date="2020-08" db="EMBL/GenBank/DDBJ databases">
        <title>Genomic Encyclopedia of Type Strains, Phase IV (KMG-IV): sequencing the most valuable type-strain genomes for metagenomic binning, comparative biology and taxonomic classification.</title>
        <authorList>
            <person name="Goeker M."/>
        </authorList>
    </citation>
    <scope>NUCLEOTIDE SEQUENCE [LARGE SCALE GENOMIC DNA]</scope>
    <source>
        <strain evidence="1 3">DSM 26963</strain>
    </source>
</reference>
<dbReference type="InterPro" id="IPR014975">
    <property type="entry name" value="DUF1836"/>
</dbReference>
<gene>
    <name evidence="2" type="ORF">H5982_00765</name>
    <name evidence="1" type="ORF">HNQ43_001481</name>
</gene>
<dbReference type="PANTHER" id="PTHR40056:SF1">
    <property type="entry name" value="DUF1836 DOMAIN-CONTAINING PROTEIN"/>
    <property type="match status" value="1"/>
</dbReference>
<proteinExistence type="predicted"/>
<reference evidence="2" key="2">
    <citation type="submission" date="2020-08" db="EMBL/GenBank/DDBJ databases">
        <authorList>
            <person name="Cejkova D."/>
            <person name="Kubasova T."/>
            <person name="Jahodarova E."/>
            <person name="Rychlik I."/>
        </authorList>
    </citation>
    <scope>NUCLEOTIDE SEQUENCE</scope>
    <source>
        <strain evidence="2">An423</strain>
    </source>
</reference>
<dbReference type="PANTHER" id="PTHR40056">
    <property type="entry name" value="HYPOTHETICAL CYTOSOLIC PROTEIN"/>
    <property type="match status" value="1"/>
</dbReference>
<name>A0A7W8FX99_9FIRM</name>